<evidence type="ECO:0000256" key="1">
    <source>
        <dbReference type="ARBA" id="ARBA00022679"/>
    </source>
</evidence>
<keyword evidence="2" id="KW-0012">Acyltransferase</keyword>
<dbReference type="Pfam" id="PF00583">
    <property type="entry name" value="Acetyltransf_1"/>
    <property type="match status" value="1"/>
</dbReference>
<dbReference type="CDD" id="cd04301">
    <property type="entry name" value="NAT_SF"/>
    <property type="match status" value="1"/>
</dbReference>
<evidence type="ECO:0000259" key="3">
    <source>
        <dbReference type="PROSITE" id="PS51186"/>
    </source>
</evidence>
<dbReference type="Proteomes" id="UP000183685">
    <property type="component" value="Unassembled WGS sequence"/>
</dbReference>
<dbReference type="GO" id="GO:0016747">
    <property type="term" value="F:acyltransferase activity, transferring groups other than amino-acyl groups"/>
    <property type="evidence" value="ECO:0007669"/>
    <property type="project" value="InterPro"/>
</dbReference>
<dbReference type="Gene3D" id="3.40.630.30">
    <property type="match status" value="1"/>
</dbReference>
<evidence type="ECO:0000256" key="2">
    <source>
        <dbReference type="ARBA" id="ARBA00023315"/>
    </source>
</evidence>
<dbReference type="InterPro" id="IPR000182">
    <property type="entry name" value="GNAT_dom"/>
</dbReference>
<dbReference type="STRING" id="637679.GCA_001550055_03262"/>
<sequence length="174" mass="20316">MRALSDQIILREARSSDAGPLNEYIRETFADANHLITRAAEFRMGRWRQRFWIARKQSSPYEICLLATSGDKIVGMLDSWTDRRHRVRHSTCFAMSVAKDWRGRGVGKKLLLHFTEWVQKHEILERIELHVHSDNLAAIALYRAVGFQEEGIRKNAVRYEDGRTVDDHIMALWP</sequence>
<dbReference type="SUPFAM" id="SSF55729">
    <property type="entry name" value="Acyl-CoA N-acyltransferases (Nat)"/>
    <property type="match status" value="1"/>
</dbReference>
<dbReference type="GO" id="GO:0005840">
    <property type="term" value="C:ribosome"/>
    <property type="evidence" value="ECO:0007669"/>
    <property type="project" value="UniProtKB-KW"/>
</dbReference>
<dbReference type="AlphaFoldDB" id="A0A1G7C5A2"/>
<keyword evidence="5" id="KW-1185">Reference proteome</keyword>
<keyword evidence="1" id="KW-0808">Transferase</keyword>
<proteinExistence type="predicted"/>
<evidence type="ECO:0000313" key="4">
    <source>
        <dbReference type="EMBL" id="SDE34423.1"/>
    </source>
</evidence>
<keyword evidence="4" id="KW-0689">Ribosomal protein</keyword>
<keyword evidence="4" id="KW-0687">Ribonucleoprotein</keyword>
<name>A0A1G7C5A2_9PROT</name>
<accession>A0A1G7C5A2</accession>
<dbReference type="InterPro" id="IPR050680">
    <property type="entry name" value="YpeA/RimI_acetyltransf"/>
</dbReference>
<dbReference type="EMBL" id="FNAK01000006">
    <property type="protein sequence ID" value="SDE34423.1"/>
    <property type="molecule type" value="Genomic_DNA"/>
</dbReference>
<dbReference type="PROSITE" id="PS51186">
    <property type="entry name" value="GNAT"/>
    <property type="match status" value="1"/>
</dbReference>
<evidence type="ECO:0000313" key="5">
    <source>
        <dbReference type="Proteomes" id="UP000183685"/>
    </source>
</evidence>
<reference evidence="4 5" key="1">
    <citation type="submission" date="2016-10" db="EMBL/GenBank/DDBJ databases">
        <authorList>
            <person name="de Groot N.N."/>
        </authorList>
    </citation>
    <scope>NUCLEOTIDE SEQUENCE [LARGE SCALE GENOMIC DNA]</scope>
    <source>
        <strain evidence="4 5">CGMCC 1.9109</strain>
    </source>
</reference>
<protein>
    <submittedName>
        <fullName evidence="4">Ribosomal protein S18 acetylase RimI</fullName>
    </submittedName>
</protein>
<feature type="domain" description="N-acetyltransferase" evidence="3">
    <location>
        <begin position="8"/>
        <end position="166"/>
    </location>
</feature>
<gene>
    <name evidence="4" type="ORF">SAMN04488071_2660</name>
</gene>
<dbReference type="OrthoDB" id="9803907at2"/>
<dbReference type="InterPro" id="IPR016181">
    <property type="entry name" value="Acyl_CoA_acyltransferase"/>
</dbReference>
<organism evidence="4 5">
    <name type="scientific">Kordiimonas lacus</name>
    <dbReference type="NCBI Taxonomy" id="637679"/>
    <lineage>
        <taxon>Bacteria</taxon>
        <taxon>Pseudomonadati</taxon>
        <taxon>Pseudomonadota</taxon>
        <taxon>Alphaproteobacteria</taxon>
        <taxon>Kordiimonadales</taxon>
        <taxon>Kordiimonadaceae</taxon>
        <taxon>Kordiimonas</taxon>
    </lineage>
</organism>
<dbReference type="PANTHER" id="PTHR43420">
    <property type="entry name" value="ACETYLTRANSFERASE"/>
    <property type="match status" value="1"/>
</dbReference>